<protein>
    <submittedName>
        <fullName evidence="1">Uncharacterized protein</fullName>
    </submittedName>
</protein>
<name>H6NF95_9BACL</name>
<sequence length="63" mass="6714">MLQAKGREGWRLEHGRTIAGLRQGLQLGQAEQGSICQEPLFALSVGPCRHRAGGHQAFASTSG</sequence>
<keyword evidence="2" id="KW-1185">Reference proteome</keyword>
<gene>
    <name evidence="1" type="ORF">PM3016_2622</name>
</gene>
<evidence type="ECO:0000313" key="1">
    <source>
        <dbReference type="EMBL" id="AFC29504.1"/>
    </source>
</evidence>
<dbReference type="Proteomes" id="UP000007523">
    <property type="component" value="Chromosome"/>
</dbReference>
<evidence type="ECO:0000313" key="2">
    <source>
        <dbReference type="Proteomes" id="UP000007523"/>
    </source>
</evidence>
<organism evidence="1 2">
    <name type="scientific">Paenibacillus mucilaginosus 3016</name>
    <dbReference type="NCBI Taxonomy" id="1116391"/>
    <lineage>
        <taxon>Bacteria</taxon>
        <taxon>Bacillati</taxon>
        <taxon>Bacillota</taxon>
        <taxon>Bacilli</taxon>
        <taxon>Bacillales</taxon>
        <taxon>Paenibacillaceae</taxon>
        <taxon>Paenibacillus</taxon>
    </lineage>
</organism>
<dbReference type="KEGG" id="pmq:PM3016_2622"/>
<dbReference type="HOGENOM" id="CLU_2881616_0_0_9"/>
<dbReference type="EMBL" id="CP003235">
    <property type="protein sequence ID" value="AFC29504.1"/>
    <property type="molecule type" value="Genomic_DNA"/>
</dbReference>
<reference evidence="1 2" key="1">
    <citation type="journal article" date="2012" name="J. Bacteriol.">
        <title>Complete Genome Sequence of Paenibacillus mucilaginosus 3016, a Bacterium Functional as Microbial Fertilizer.</title>
        <authorList>
            <person name="Ma M."/>
            <person name="Wang Z."/>
            <person name="Li L."/>
            <person name="Jiang X."/>
            <person name="Guan D."/>
            <person name="Cao F."/>
            <person name="Chen H."/>
            <person name="Wang X."/>
            <person name="Shen D."/>
            <person name="Du B."/>
            <person name="Li J."/>
        </authorList>
    </citation>
    <scope>NUCLEOTIDE SEQUENCE [LARGE SCALE GENOMIC DNA]</scope>
    <source>
        <strain evidence="1 2">3016</strain>
    </source>
</reference>
<dbReference type="AlphaFoldDB" id="H6NF95"/>
<proteinExistence type="predicted"/>
<dbReference type="STRING" id="1116391.PM3016_2622"/>
<accession>H6NF95</accession>